<organism evidence="2 3">
    <name type="scientific">Malus baccata</name>
    <name type="common">Siberian crab apple</name>
    <name type="synonym">Pyrus baccata</name>
    <dbReference type="NCBI Taxonomy" id="106549"/>
    <lineage>
        <taxon>Eukaryota</taxon>
        <taxon>Viridiplantae</taxon>
        <taxon>Streptophyta</taxon>
        <taxon>Embryophyta</taxon>
        <taxon>Tracheophyta</taxon>
        <taxon>Spermatophyta</taxon>
        <taxon>Magnoliopsida</taxon>
        <taxon>eudicotyledons</taxon>
        <taxon>Gunneridae</taxon>
        <taxon>Pentapetalae</taxon>
        <taxon>rosids</taxon>
        <taxon>fabids</taxon>
        <taxon>Rosales</taxon>
        <taxon>Rosaceae</taxon>
        <taxon>Amygdaloideae</taxon>
        <taxon>Maleae</taxon>
        <taxon>Malus</taxon>
    </lineage>
</organism>
<sequence length="77" mass="8357">MGTANKEEGKERGEGKGMWVGVCGRNSGSFNPSQVQAHDPPRLRISNGLIKPDNGKLVELFVDESKKGETKKDAMTL</sequence>
<gene>
    <name evidence="2" type="ORF">C1H46_007584</name>
</gene>
<evidence type="ECO:0000256" key="1">
    <source>
        <dbReference type="SAM" id="MobiDB-lite"/>
    </source>
</evidence>
<dbReference type="Proteomes" id="UP000315295">
    <property type="component" value="Unassembled WGS sequence"/>
</dbReference>
<proteinExistence type="predicted"/>
<name>A0A540N6X6_MALBA</name>
<accession>A0A540N6X6</accession>
<feature type="region of interest" description="Disordered" evidence="1">
    <location>
        <begin position="1"/>
        <end position="48"/>
    </location>
</feature>
<keyword evidence="3" id="KW-1185">Reference proteome</keyword>
<protein>
    <submittedName>
        <fullName evidence="2">Uncharacterized protein</fullName>
    </submittedName>
</protein>
<evidence type="ECO:0000313" key="3">
    <source>
        <dbReference type="Proteomes" id="UP000315295"/>
    </source>
</evidence>
<feature type="compositionally biased region" description="Basic and acidic residues" evidence="1">
    <location>
        <begin position="1"/>
        <end position="15"/>
    </location>
</feature>
<reference evidence="2 3" key="1">
    <citation type="journal article" date="2019" name="G3 (Bethesda)">
        <title>Sequencing of a Wild Apple (Malus baccata) Genome Unravels the Differences Between Cultivated and Wild Apple Species Regarding Disease Resistance and Cold Tolerance.</title>
        <authorList>
            <person name="Chen X."/>
        </authorList>
    </citation>
    <scope>NUCLEOTIDE SEQUENCE [LARGE SCALE GENOMIC DNA]</scope>
    <source>
        <strain evidence="3">cv. Shandingzi</strain>
        <tissue evidence="2">Leaves</tissue>
    </source>
</reference>
<comment type="caution">
    <text evidence="2">The sequence shown here is derived from an EMBL/GenBank/DDBJ whole genome shotgun (WGS) entry which is preliminary data.</text>
</comment>
<dbReference type="AlphaFoldDB" id="A0A540N6X6"/>
<dbReference type="EMBL" id="VIEB01000097">
    <property type="protein sequence ID" value="TQE06802.1"/>
    <property type="molecule type" value="Genomic_DNA"/>
</dbReference>
<evidence type="ECO:0000313" key="2">
    <source>
        <dbReference type="EMBL" id="TQE06802.1"/>
    </source>
</evidence>
<feature type="compositionally biased region" description="Polar residues" evidence="1">
    <location>
        <begin position="26"/>
        <end position="36"/>
    </location>
</feature>